<feature type="transmembrane region" description="Helical" evidence="1">
    <location>
        <begin position="327"/>
        <end position="346"/>
    </location>
</feature>
<evidence type="ECO:0000313" key="2">
    <source>
        <dbReference type="EMBL" id="PHU34387.1"/>
    </source>
</evidence>
<feature type="transmembrane region" description="Helical" evidence="1">
    <location>
        <begin position="173"/>
        <end position="189"/>
    </location>
</feature>
<dbReference type="RefSeq" id="WP_099392337.1">
    <property type="nucleotide sequence ID" value="NZ_PDYF01000025.1"/>
</dbReference>
<evidence type="ECO:0000256" key="1">
    <source>
        <dbReference type="SAM" id="Phobius"/>
    </source>
</evidence>
<accession>A0A2G3DTL7</accession>
<organism evidence="2 3">
    <name type="scientific">Pseudobutyrivibrio ruminis</name>
    <dbReference type="NCBI Taxonomy" id="46206"/>
    <lineage>
        <taxon>Bacteria</taxon>
        <taxon>Bacillati</taxon>
        <taxon>Bacillota</taxon>
        <taxon>Clostridia</taxon>
        <taxon>Lachnospirales</taxon>
        <taxon>Lachnospiraceae</taxon>
        <taxon>Pseudobutyrivibrio</taxon>
    </lineage>
</organism>
<gene>
    <name evidence="2" type="ORF">CSX01_10360</name>
</gene>
<dbReference type="EMBL" id="PDYF01000025">
    <property type="protein sequence ID" value="PHU34387.1"/>
    <property type="molecule type" value="Genomic_DNA"/>
</dbReference>
<keyword evidence="1" id="KW-0472">Membrane</keyword>
<keyword evidence="1" id="KW-1133">Transmembrane helix</keyword>
<name>A0A2G3DTL7_9FIRM</name>
<comment type="caution">
    <text evidence="2">The sequence shown here is derived from an EMBL/GenBank/DDBJ whole genome shotgun (WGS) entry which is preliminary data.</text>
</comment>
<feature type="transmembrane region" description="Helical" evidence="1">
    <location>
        <begin position="375"/>
        <end position="393"/>
    </location>
</feature>
<proteinExistence type="predicted"/>
<feature type="transmembrane region" description="Helical" evidence="1">
    <location>
        <begin position="295"/>
        <end position="315"/>
    </location>
</feature>
<evidence type="ECO:0008006" key="4">
    <source>
        <dbReference type="Google" id="ProtNLM"/>
    </source>
</evidence>
<feature type="transmembrane region" description="Helical" evidence="1">
    <location>
        <begin position="225"/>
        <end position="245"/>
    </location>
</feature>
<protein>
    <recommendedName>
        <fullName evidence="4">Glycosyltransferase RgtA/B/C/D-like domain-containing protein</fullName>
    </recommendedName>
</protein>
<sequence length="502" mass="56791">MKSVIRNNKNYICAICAWIAMYVIDILYAVKNYYYLINSDTASEMILGNELAKNGGLLSKAWYYSTELRVLNTQIFYKIAFLISPSNWKNAKIIAMAMLLLVLSLSGIFFVRMIKGERSVQEILFALILVCPIGQWYTWNVLLNLYYVPHISITLVSIGLFIAALRHERARKIIDYILLALLAMFAAMGGLRQLMICYVPMGLALCLLVYDMYKEGGMASIRAKILDIAGLLVSLGFSLVGYKANRVFANIYSFEELSENKWQDFSLHELVTSLGQFLGLFGWRKDVKILSISGVLNGVALVLVCVIIYFVVKAIREYKSDSIYGKYYLYFCVASFALQLILYSQCNRANETYWIPLIPIVIFLAMSKIDEIKLMIGFVALIVLCSVSTLMPPTPAMIPTNEKELAVSTWLVDNGYENGYATFWNSNAVTQLTNGRVQMWTVTGLDSLDVERWLQLTSHSSEAPEENAFILMSTEELEENKALFDGAHVLYEDDNYIVVTAD</sequence>
<feature type="transmembrane region" description="Helical" evidence="1">
    <location>
        <begin position="93"/>
        <end position="111"/>
    </location>
</feature>
<dbReference type="AlphaFoldDB" id="A0A2G3DTL7"/>
<dbReference type="Proteomes" id="UP000225889">
    <property type="component" value="Unassembled WGS sequence"/>
</dbReference>
<feature type="transmembrane region" description="Helical" evidence="1">
    <location>
        <begin position="123"/>
        <end position="139"/>
    </location>
</feature>
<reference evidence="2 3" key="2">
    <citation type="submission" date="2017-10" db="EMBL/GenBank/DDBJ databases">
        <authorList>
            <person name="Banno H."/>
            <person name="Chua N.-H."/>
        </authorList>
    </citation>
    <scope>NUCLEOTIDE SEQUENCE [LARGE SCALE GENOMIC DNA]</scope>
    <source>
        <strain evidence="2 3">JK626</strain>
    </source>
</reference>
<reference evidence="2 3" key="1">
    <citation type="submission" date="2017-10" db="EMBL/GenBank/DDBJ databases">
        <title>Resolving the taxonomy of Roseburia spp., Eubacterium rectale and Agathobacter spp. through phylogenomic analysis.</title>
        <authorList>
            <person name="Sheridan P.O."/>
            <person name="Walker A.W."/>
            <person name="Duncan S.H."/>
            <person name="Scott K.P."/>
            <person name="Toole P.W.O."/>
            <person name="Luis P."/>
            <person name="Flint H.J."/>
        </authorList>
    </citation>
    <scope>NUCLEOTIDE SEQUENCE [LARGE SCALE GENOMIC DNA]</scope>
    <source>
        <strain evidence="2 3">JK626</strain>
    </source>
</reference>
<keyword evidence="1" id="KW-0812">Transmembrane</keyword>
<evidence type="ECO:0000313" key="3">
    <source>
        <dbReference type="Proteomes" id="UP000225889"/>
    </source>
</evidence>
<feature type="transmembrane region" description="Helical" evidence="1">
    <location>
        <begin position="145"/>
        <end position="166"/>
    </location>
</feature>
<feature type="transmembrane region" description="Helical" evidence="1">
    <location>
        <begin position="12"/>
        <end position="30"/>
    </location>
</feature>